<dbReference type="PROSITE" id="PS51123">
    <property type="entry name" value="OMPA_2"/>
    <property type="match status" value="1"/>
</dbReference>
<dbReference type="InterPro" id="IPR050330">
    <property type="entry name" value="Bact_OuterMem_StrucFunc"/>
</dbReference>
<dbReference type="CDD" id="cd07185">
    <property type="entry name" value="OmpA_C-like"/>
    <property type="match status" value="1"/>
</dbReference>
<evidence type="ECO:0000256" key="8">
    <source>
        <dbReference type="SAM" id="Phobius"/>
    </source>
</evidence>
<dbReference type="PANTHER" id="PTHR30329:SF21">
    <property type="entry name" value="LIPOPROTEIN YIAD-RELATED"/>
    <property type="match status" value="1"/>
</dbReference>
<evidence type="ECO:0000256" key="2">
    <source>
        <dbReference type="ARBA" id="ARBA00008914"/>
    </source>
</evidence>
<evidence type="ECO:0000256" key="7">
    <source>
        <dbReference type="PROSITE-ProRule" id="PRU00473"/>
    </source>
</evidence>
<gene>
    <name evidence="10" type="ORF">KHM83_17085</name>
</gene>
<dbReference type="RefSeq" id="WP_213238263.1">
    <property type="nucleotide sequence ID" value="NZ_JAHBCL010000039.1"/>
</dbReference>
<keyword evidence="4 8" id="KW-0812">Transmembrane</keyword>
<keyword evidence="10" id="KW-0969">Cilium</keyword>
<name>A0ABS5PTA2_9FIRM</name>
<keyword evidence="10" id="KW-0282">Flagellum</keyword>
<comment type="subcellular location">
    <subcellularLocation>
        <location evidence="1">Cell membrane</location>
        <topology evidence="1">Single-pass membrane protein</topology>
    </subcellularLocation>
</comment>
<evidence type="ECO:0000259" key="9">
    <source>
        <dbReference type="PROSITE" id="PS51123"/>
    </source>
</evidence>
<dbReference type="Pfam" id="PF00691">
    <property type="entry name" value="OmpA"/>
    <property type="match status" value="1"/>
</dbReference>
<feature type="domain" description="OmpA-like" evidence="9">
    <location>
        <begin position="118"/>
        <end position="242"/>
    </location>
</feature>
<dbReference type="InterPro" id="IPR006665">
    <property type="entry name" value="OmpA-like"/>
</dbReference>
<dbReference type="EMBL" id="JAHBCL010000039">
    <property type="protein sequence ID" value="MBS7528404.1"/>
    <property type="molecule type" value="Genomic_DNA"/>
</dbReference>
<keyword evidence="6 7" id="KW-0472">Membrane</keyword>
<comment type="caution">
    <text evidence="10">The sequence shown here is derived from an EMBL/GenBank/DDBJ whole genome shotgun (WGS) entry which is preliminary data.</text>
</comment>
<feature type="transmembrane region" description="Helical" evidence="8">
    <location>
        <begin position="23"/>
        <end position="40"/>
    </location>
</feature>
<dbReference type="Pfam" id="PF13677">
    <property type="entry name" value="MotB_plug"/>
    <property type="match status" value="1"/>
</dbReference>
<keyword evidence="3" id="KW-1003">Cell membrane</keyword>
<keyword evidence="11" id="KW-1185">Reference proteome</keyword>
<dbReference type="InterPro" id="IPR036737">
    <property type="entry name" value="OmpA-like_sf"/>
</dbReference>
<evidence type="ECO:0000256" key="4">
    <source>
        <dbReference type="ARBA" id="ARBA00022692"/>
    </source>
</evidence>
<evidence type="ECO:0000313" key="11">
    <source>
        <dbReference type="Proteomes" id="UP000746471"/>
    </source>
</evidence>
<dbReference type="Proteomes" id="UP000746471">
    <property type="component" value="Unassembled WGS sequence"/>
</dbReference>
<evidence type="ECO:0000256" key="6">
    <source>
        <dbReference type="ARBA" id="ARBA00023136"/>
    </source>
</evidence>
<reference evidence="10 11" key="1">
    <citation type="submission" date="2021-05" db="EMBL/GenBank/DDBJ databases">
        <title>Fusibacter ferrireducens sp. nov., an anaerobic, sulfur- and Fe-reducing bacterium isolated from the mangrove sediment.</title>
        <authorList>
            <person name="Qiu D."/>
        </authorList>
    </citation>
    <scope>NUCLEOTIDE SEQUENCE [LARGE SCALE GENOMIC DNA]</scope>
    <source>
        <strain evidence="10 11">DSM 12116</strain>
    </source>
</reference>
<protein>
    <submittedName>
        <fullName evidence="10">Flagellar motor protein MotB</fullName>
    </submittedName>
</protein>
<comment type="similarity">
    <text evidence="2">Belongs to the MotB family.</text>
</comment>
<organism evidence="10 11">
    <name type="scientific">Fusibacter paucivorans</name>
    <dbReference type="NCBI Taxonomy" id="76009"/>
    <lineage>
        <taxon>Bacteria</taxon>
        <taxon>Bacillati</taxon>
        <taxon>Bacillota</taxon>
        <taxon>Clostridia</taxon>
        <taxon>Eubacteriales</taxon>
        <taxon>Eubacteriales Family XII. Incertae Sedis</taxon>
        <taxon>Fusibacter</taxon>
    </lineage>
</organism>
<keyword evidence="10" id="KW-0966">Cell projection</keyword>
<evidence type="ECO:0000256" key="3">
    <source>
        <dbReference type="ARBA" id="ARBA00022475"/>
    </source>
</evidence>
<sequence length="252" mass="28117">MAKDKCPECKCSVPEYMATYGDLVTLLMCFFVLLFAFSSIDAQKFEAVMESFQGSAGVLEGGKSLSEAPFVFDAMPESTESSKETVVDQNKLEELKKQVEQYINDNQMQAEVDVQLEAKGLVIRFKDNVLFDSGSAEIKTASYDILDFLGELLDSAEFINEQIRVEGHTDNVPIRTSLYPTNWELSTHRASNVVKFFIERSKMLPDRLSASGYSEYHPIATNETVEGRAANRRVDIVVIKSVEESTTDTGGQ</sequence>
<accession>A0ABS5PTA2</accession>
<evidence type="ECO:0000313" key="10">
    <source>
        <dbReference type="EMBL" id="MBS7528404.1"/>
    </source>
</evidence>
<dbReference type="PANTHER" id="PTHR30329">
    <property type="entry name" value="STATOR ELEMENT OF FLAGELLAR MOTOR COMPLEX"/>
    <property type="match status" value="1"/>
</dbReference>
<dbReference type="SUPFAM" id="SSF103088">
    <property type="entry name" value="OmpA-like"/>
    <property type="match status" value="1"/>
</dbReference>
<proteinExistence type="inferred from homology"/>
<evidence type="ECO:0000256" key="5">
    <source>
        <dbReference type="ARBA" id="ARBA00022989"/>
    </source>
</evidence>
<dbReference type="Gene3D" id="3.30.1330.60">
    <property type="entry name" value="OmpA-like domain"/>
    <property type="match status" value="1"/>
</dbReference>
<evidence type="ECO:0000256" key="1">
    <source>
        <dbReference type="ARBA" id="ARBA00004162"/>
    </source>
</evidence>
<dbReference type="InterPro" id="IPR025713">
    <property type="entry name" value="MotB-like_N_dom"/>
</dbReference>
<keyword evidence="5 8" id="KW-1133">Transmembrane helix</keyword>